<feature type="domain" description="OmpA-like" evidence="6">
    <location>
        <begin position="144"/>
        <end position="259"/>
    </location>
</feature>
<evidence type="ECO:0000313" key="8">
    <source>
        <dbReference type="Proteomes" id="UP000579647"/>
    </source>
</evidence>
<dbReference type="InterPro" id="IPR036737">
    <property type="entry name" value="OmpA-like_sf"/>
</dbReference>
<dbReference type="InterPro" id="IPR006665">
    <property type="entry name" value="OmpA-like"/>
</dbReference>
<dbReference type="Gene3D" id="1.10.10.10">
    <property type="entry name" value="Winged helix-like DNA-binding domain superfamily/Winged helix DNA-binding domain"/>
    <property type="match status" value="1"/>
</dbReference>
<feature type="transmembrane region" description="Helical" evidence="5">
    <location>
        <begin position="50"/>
        <end position="77"/>
    </location>
</feature>
<evidence type="ECO:0000259" key="6">
    <source>
        <dbReference type="PROSITE" id="PS51123"/>
    </source>
</evidence>
<keyword evidence="7" id="KW-0238">DNA-binding</keyword>
<accession>A0A840WTF6</accession>
<dbReference type="GO" id="GO:0016020">
    <property type="term" value="C:membrane"/>
    <property type="evidence" value="ECO:0007669"/>
    <property type="project" value="UniProtKB-SubCell"/>
</dbReference>
<dbReference type="PANTHER" id="PTHR35807">
    <property type="entry name" value="TRANSCRIPTIONAL REGULATOR REDD-RELATED"/>
    <property type="match status" value="1"/>
</dbReference>
<feature type="compositionally biased region" description="Pro residues" evidence="4">
    <location>
        <begin position="261"/>
        <end position="271"/>
    </location>
</feature>
<reference evidence="7 8" key="1">
    <citation type="submission" date="2020-08" db="EMBL/GenBank/DDBJ databases">
        <title>Sequencing the genomes of 1000 actinobacteria strains.</title>
        <authorList>
            <person name="Klenk H.-P."/>
        </authorList>
    </citation>
    <scope>NUCLEOTIDE SEQUENCE [LARGE SCALE GENOMIC DNA]</scope>
    <source>
        <strain evidence="7 8">DSM 44598</strain>
    </source>
</reference>
<feature type="compositionally biased region" description="Basic and acidic residues" evidence="4">
    <location>
        <begin position="796"/>
        <end position="809"/>
    </location>
</feature>
<dbReference type="InterPro" id="IPR006664">
    <property type="entry name" value="OMP_bac"/>
</dbReference>
<dbReference type="PRINTS" id="PR01021">
    <property type="entry name" value="OMPADOMAIN"/>
</dbReference>
<feature type="region of interest" description="Disordered" evidence="4">
    <location>
        <begin position="552"/>
        <end position="597"/>
    </location>
</feature>
<gene>
    <name evidence="7" type="ORF">HNR07_004565</name>
</gene>
<dbReference type="Pfam" id="PF00691">
    <property type="entry name" value="OmpA"/>
    <property type="match status" value="1"/>
</dbReference>
<keyword evidence="5" id="KW-0812">Transmembrane</keyword>
<feature type="region of interest" description="Disordered" evidence="4">
    <location>
        <begin position="317"/>
        <end position="369"/>
    </location>
</feature>
<dbReference type="GO" id="GO:0006355">
    <property type="term" value="P:regulation of DNA-templated transcription"/>
    <property type="evidence" value="ECO:0007669"/>
    <property type="project" value="TreeGrafter"/>
</dbReference>
<dbReference type="RefSeq" id="WP_026115254.1">
    <property type="nucleotide sequence ID" value="NZ_BAAAKM010000111.1"/>
</dbReference>
<keyword evidence="2 3" id="KW-0472">Membrane</keyword>
<dbReference type="PANTHER" id="PTHR35807:SF1">
    <property type="entry name" value="TRANSCRIPTIONAL REGULATOR REDD"/>
    <property type="match status" value="1"/>
</dbReference>
<evidence type="ECO:0000256" key="2">
    <source>
        <dbReference type="ARBA" id="ARBA00023136"/>
    </source>
</evidence>
<proteinExistence type="predicted"/>
<dbReference type="SUPFAM" id="SSF103088">
    <property type="entry name" value="OmpA-like"/>
    <property type="match status" value="1"/>
</dbReference>
<feature type="compositionally biased region" description="Acidic residues" evidence="4">
    <location>
        <begin position="325"/>
        <end position="334"/>
    </location>
</feature>
<dbReference type="InterPro" id="IPR051677">
    <property type="entry name" value="AfsR-DnrI-RedD_regulator"/>
</dbReference>
<protein>
    <submittedName>
        <fullName evidence="7">Outer membrane protein OmpA-like peptidoglycan-associated protein/DNA-binding SARP family transcriptional activator</fullName>
    </submittedName>
</protein>
<dbReference type="Gene3D" id="3.30.1330.60">
    <property type="entry name" value="OmpA-like domain"/>
    <property type="match status" value="1"/>
</dbReference>
<feature type="region of interest" description="Disordered" evidence="4">
    <location>
        <begin position="258"/>
        <end position="282"/>
    </location>
</feature>
<dbReference type="AlphaFoldDB" id="A0A840WTF6"/>
<dbReference type="PROSITE" id="PS51123">
    <property type="entry name" value="OMPA_2"/>
    <property type="match status" value="1"/>
</dbReference>
<sequence length="824" mass="86608">MDTVRRFAALATTLVLLAGLPWLATTLTWPVIDLSPLTWEVHLRSARLPPGVGTAVLILVLWTVWALYLLVVAAELLTRLGHRSSLQLGPLRPLQLLAATTLGGLALSPPAANAVAPAAAVAAELPKEEVDEQEDETSEQAVAEPFVVERSRVVDAFGYDSATLTEAMEQDLADTAVLIDEHGAPELPVVVTGHTDAAGDPDYNLHLSERRASAVADVLRTHLGEDAVIEVHGEGARHLLDTDDDAEQRRVEITYNVVVTPPRPEPPPAAEPPTGDESTAEEVAPGVGLALPGGLVLALAAGTAGMVGGMVVERHRHRPPAPAGELEEPGEPEADDHHQSAPAGREPVEEAAVPGEDATPPDGGDGPELAMIDLAGVPGVGITGPGAIGAARSLLARALDHAEDALTVVVPEADLRSLLGGTGRLPQLGEDTPVMVTEDVEDALTLLHLQVLARHRAADEHDTAEEQESALAEGPQFVLVADTDPTVASEVTSLLTHTGGAPLSAVLLGPWPHPDGPTLTLNSAGTITAADPPLDHVVGHRWPTTTSTALHQALATHHAPAHETPPYTADTTDPDPAPEPVQEDPVSGPPPADATPAGAVSVTVLGRITLAVRGRQVRPHRRTASEVLAYLAAHPAGVRMEAAVDAMWPAEAPHRAIRRWHDACTAVRTALRPDLGEAATSVIVHDGGDLYRLNPDLVVCDLWRVEGLLAEATTADTADAAVLVTSAAAMADGDFAEDTDYLWAEGVRTRIRSEMVRSLTTHSKEVDPRQAISMLNRALRIDSNASEAALELERRYAEKGDQKSAERVRNAISSGSENAADRLG</sequence>
<evidence type="ECO:0000256" key="1">
    <source>
        <dbReference type="ARBA" id="ARBA00004370"/>
    </source>
</evidence>
<dbReference type="InterPro" id="IPR036388">
    <property type="entry name" value="WH-like_DNA-bd_sf"/>
</dbReference>
<evidence type="ECO:0000313" key="7">
    <source>
        <dbReference type="EMBL" id="MBB5493428.1"/>
    </source>
</evidence>
<feature type="region of interest" description="Disordered" evidence="4">
    <location>
        <begin position="796"/>
        <end position="824"/>
    </location>
</feature>
<evidence type="ECO:0000256" key="4">
    <source>
        <dbReference type="SAM" id="MobiDB-lite"/>
    </source>
</evidence>
<dbReference type="Proteomes" id="UP000579647">
    <property type="component" value="Unassembled WGS sequence"/>
</dbReference>
<keyword evidence="8" id="KW-1185">Reference proteome</keyword>
<organism evidence="7 8">
    <name type="scientific">Nocardiopsis metallicus</name>
    <dbReference type="NCBI Taxonomy" id="179819"/>
    <lineage>
        <taxon>Bacteria</taxon>
        <taxon>Bacillati</taxon>
        <taxon>Actinomycetota</taxon>
        <taxon>Actinomycetes</taxon>
        <taxon>Streptosporangiales</taxon>
        <taxon>Nocardiopsidaceae</taxon>
        <taxon>Nocardiopsis</taxon>
    </lineage>
</organism>
<feature type="compositionally biased region" description="Low complexity" evidence="4">
    <location>
        <begin position="552"/>
        <end position="571"/>
    </location>
</feature>
<keyword evidence="5" id="KW-1133">Transmembrane helix</keyword>
<comment type="subcellular location">
    <subcellularLocation>
        <location evidence="1">Membrane</location>
    </subcellularLocation>
</comment>
<dbReference type="CDD" id="cd07185">
    <property type="entry name" value="OmpA_C-like"/>
    <property type="match status" value="1"/>
</dbReference>
<dbReference type="EMBL" id="JACHDO010000001">
    <property type="protein sequence ID" value="MBB5493428.1"/>
    <property type="molecule type" value="Genomic_DNA"/>
</dbReference>
<evidence type="ECO:0000256" key="5">
    <source>
        <dbReference type="SAM" id="Phobius"/>
    </source>
</evidence>
<evidence type="ECO:0000256" key="3">
    <source>
        <dbReference type="PROSITE-ProRule" id="PRU00473"/>
    </source>
</evidence>
<comment type="caution">
    <text evidence="7">The sequence shown here is derived from an EMBL/GenBank/DDBJ whole genome shotgun (WGS) entry which is preliminary data.</text>
</comment>
<name>A0A840WTF6_9ACTN</name>
<dbReference type="GO" id="GO:0003677">
    <property type="term" value="F:DNA binding"/>
    <property type="evidence" value="ECO:0007669"/>
    <property type="project" value="UniProtKB-KW"/>
</dbReference>